<evidence type="ECO:0000256" key="4">
    <source>
        <dbReference type="ARBA" id="ARBA00023002"/>
    </source>
</evidence>
<dbReference type="VEuPathDB" id="FungiDB:ATEG_10085"/>
<accession>A0A5M3ZEC7</accession>
<evidence type="ECO:0000256" key="1">
    <source>
        <dbReference type="ARBA" id="ARBA00007992"/>
    </source>
</evidence>
<evidence type="ECO:0000256" key="3">
    <source>
        <dbReference type="ARBA" id="ARBA00022827"/>
    </source>
</evidence>
<dbReference type="Proteomes" id="UP000452235">
    <property type="component" value="Unassembled WGS sequence"/>
</dbReference>
<dbReference type="GO" id="GO:0004497">
    <property type="term" value="F:monooxygenase activity"/>
    <property type="evidence" value="ECO:0007669"/>
    <property type="project" value="UniProtKB-KW"/>
</dbReference>
<dbReference type="AlphaFoldDB" id="A0A5M3ZEC7"/>
<keyword evidence="2" id="KW-0285">Flavoprotein</keyword>
<evidence type="ECO:0000313" key="7">
    <source>
        <dbReference type="Proteomes" id="UP000452235"/>
    </source>
</evidence>
<dbReference type="EMBL" id="BLJY01000015">
    <property type="protein sequence ID" value="GFF21552.1"/>
    <property type="molecule type" value="Genomic_DNA"/>
</dbReference>
<comment type="similarity">
    <text evidence="1">Belongs to the paxM FAD-dependent monooxygenase family.</text>
</comment>
<proteinExistence type="inferred from homology"/>
<evidence type="ECO:0000259" key="5">
    <source>
        <dbReference type="Pfam" id="PF01494"/>
    </source>
</evidence>
<dbReference type="Pfam" id="PF01494">
    <property type="entry name" value="FAD_binding_3"/>
    <property type="match status" value="2"/>
</dbReference>
<name>A0A5M3ZEC7_ASPTE</name>
<dbReference type="PRINTS" id="PR00420">
    <property type="entry name" value="RNGMNOXGNASE"/>
</dbReference>
<feature type="domain" description="FAD-binding" evidence="5">
    <location>
        <begin position="303"/>
        <end position="351"/>
    </location>
</feature>
<keyword evidence="3" id="KW-0274">FAD</keyword>
<comment type="caution">
    <text evidence="6">The sequence shown here is derived from an EMBL/GenBank/DDBJ whole genome shotgun (WGS) entry which is preliminary data.</text>
</comment>
<dbReference type="InterPro" id="IPR002938">
    <property type="entry name" value="FAD-bd"/>
</dbReference>
<dbReference type="Gene3D" id="3.50.50.60">
    <property type="entry name" value="FAD/NAD(P)-binding domain"/>
    <property type="match status" value="1"/>
</dbReference>
<dbReference type="GO" id="GO:0071949">
    <property type="term" value="F:FAD binding"/>
    <property type="evidence" value="ECO:0007669"/>
    <property type="project" value="InterPro"/>
</dbReference>
<dbReference type="OrthoDB" id="10029326at2759"/>
<dbReference type="InterPro" id="IPR050562">
    <property type="entry name" value="FAD_mOase_fung"/>
</dbReference>
<reference evidence="6 7" key="1">
    <citation type="submission" date="2020-01" db="EMBL/GenBank/DDBJ databases">
        <title>Aspergillus terreus IFO 6365 whole genome shotgun sequence.</title>
        <authorList>
            <person name="Kanamasa S."/>
            <person name="Takahashi H."/>
        </authorList>
    </citation>
    <scope>NUCLEOTIDE SEQUENCE [LARGE SCALE GENOMIC DNA]</scope>
    <source>
        <strain evidence="6 7">IFO 6365</strain>
    </source>
</reference>
<dbReference type="SUPFAM" id="SSF51905">
    <property type="entry name" value="FAD/NAD(P)-binding domain"/>
    <property type="match status" value="1"/>
</dbReference>
<evidence type="ECO:0000313" key="6">
    <source>
        <dbReference type="EMBL" id="GFF21552.1"/>
    </source>
</evidence>
<keyword evidence="7" id="KW-1185">Reference proteome</keyword>
<dbReference type="InterPro" id="IPR036188">
    <property type="entry name" value="FAD/NAD-bd_sf"/>
</dbReference>
<keyword evidence="6" id="KW-0503">Monooxygenase</keyword>
<dbReference type="PANTHER" id="PTHR47356">
    <property type="entry name" value="FAD-DEPENDENT MONOOXYGENASE ASQG-RELATED"/>
    <property type="match status" value="1"/>
</dbReference>
<sequence length="602" mass="66880">MAGVGDKPDFRVIIVGGSIAGLTLAHCLRRAKVAHVVLEKRDEIAPQEGAFVGIWPNGAVVLDQLGLYEGLEKLTAPIHRMHIRYPDGFSFSSSLPKAVHERSGYPIISLDRQAVLETLYQSYPDKTNIHIGQRVTDVESLEHGVRVKTHKGAVYHGDIVVGADGIHSRIRSEIWRLADDQSPGLISTTEKTCPYIDPLGFTVEYTCVFGISSPIPGLHGGEHVNSYGEGVCVITFHNKDGRVFWFIIEKLPKKYTYPSSPRFSPQDASEFCGRLADVHVFNDVTVGHLWRNRTVVSMNALEEGLLSTWSFERMVLLGDSVHKMTPNIGQGANTAIEDAAALASLIHQMINPMTPQKASKAAIGRLFQKFQDLRMNRVQSTVQRAHFGARFHTRDDHLKALVGRYIFPYVGNLVMARTVKVIGGGHKIDFLPPPKRSLPWTTQTDHSQHKMHGSKVLWAYLFPPENDHDVETFTCKSRSRIGNTPETSSSPRPVCHASVEIFFSLLYLFGKQFTNYPQLILINIRVAIPMALHSFGLSPLAHRPSTIGRILFIELVIVMIDVVYARQDIGEAVNAGVKDMTVRSKNSMGFLPYVLSYGSTGV</sequence>
<keyword evidence="4" id="KW-0560">Oxidoreductase</keyword>
<protein>
    <submittedName>
        <fullName evidence="6">Monooxygenase, FAD-binding</fullName>
    </submittedName>
</protein>
<evidence type="ECO:0000256" key="2">
    <source>
        <dbReference type="ARBA" id="ARBA00022630"/>
    </source>
</evidence>
<organism evidence="6 7">
    <name type="scientific">Aspergillus terreus</name>
    <dbReference type="NCBI Taxonomy" id="33178"/>
    <lineage>
        <taxon>Eukaryota</taxon>
        <taxon>Fungi</taxon>
        <taxon>Dikarya</taxon>
        <taxon>Ascomycota</taxon>
        <taxon>Pezizomycotina</taxon>
        <taxon>Eurotiomycetes</taxon>
        <taxon>Eurotiomycetidae</taxon>
        <taxon>Eurotiales</taxon>
        <taxon>Aspergillaceae</taxon>
        <taxon>Aspergillus</taxon>
        <taxon>Aspergillus subgen. Circumdati</taxon>
    </lineage>
</organism>
<feature type="domain" description="FAD-binding" evidence="5">
    <location>
        <begin position="10"/>
        <end position="174"/>
    </location>
</feature>
<dbReference type="PANTHER" id="PTHR47356:SF2">
    <property type="entry name" value="FAD-BINDING DOMAIN-CONTAINING PROTEIN-RELATED"/>
    <property type="match status" value="1"/>
</dbReference>
<gene>
    <name evidence="6" type="ORF">ATEIFO6365_0015012300</name>
</gene>